<evidence type="ECO:0000313" key="2">
    <source>
        <dbReference type="Proteomes" id="UP000485058"/>
    </source>
</evidence>
<evidence type="ECO:0000313" key="1">
    <source>
        <dbReference type="EMBL" id="GFH21482.1"/>
    </source>
</evidence>
<dbReference type="AlphaFoldDB" id="A0A699ZZA5"/>
<sequence length="42" mass="4725">MGQEYQQRYKLVNDRLPKQPTVQHHQAVTVAVAASTTEAKTT</sequence>
<protein>
    <submittedName>
        <fullName evidence="1">Uncharacterized protein</fullName>
    </submittedName>
</protein>
<dbReference type="Proteomes" id="UP000485058">
    <property type="component" value="Unassembled WGS sequence"/>
</dbReference>
<gene>
    <name evidence="1" type="ORF">HaLaN_18796</name>
</gene>
<name>A0A699ZZA5_HAELA</name>
<keyword evidence="2" id="KW-1185">Reference proteome</keyword>
<accession>A0A699ZZA5</accession>
<reference evidence="1 2" key="1">
    <citation type="submission" date="2020-02" db="EMBL/GenBank/DDBJ databases">
        <title>Draft genome sequence of Haematococcus lacustris strain NIES-144.</title>
        <authorList>
            <person name="Morimoto D."/>
            <person name="Nakagawa S."/>
            <person name="Yoshida T."/>
            <person name="Sawayama S."/>
        </authorList>
    </citation>
    <scope>NUCLEOTIDE SEQUENCE [LARGE SCALE GENOMIC DNA]</scope>
    <source>
        <strain evidence="1 2">NIES-144</strain>
    </source>
</reference>
<proteinExistence type="predicted"/>
<organism evidence="1 2">
    <name type="scientific">Haematococcus lacustris</name>
    <name type="common">Green alga</name>
    <name type="synonym">Haematococcus pluvialis</name>
    <dbReference type="NCBI Taxonomy" id="44745"/>
    <lineage>
        <taxon>Eukaryota</taxon>
        <taxon>Viridiplantae</taxon>
        <taxon>Chlorophyta</taxon>
        <taxon>core chlorophytes</taxon>
        <taxon>Chlorophyceae</taxon>
        <taxon>CS clade</taxon>
        <taxon>Chlamydomonadales</taxon>
        <taxon>Haematococcaceae</taxon>
        <taxon>Haematococcus</taxon>
    </lineage>
</organism>
<dbReference type="EMBL" id="BLLF01001838">
    <property type="protein sequence ID" value="GFH21482.1"/>
    <property type="molecule type" value="Genomic_DNA"/>
</dbReference>
<comment type="caution">
    <text evidence="1">The sequence shown here is derived from an EMBL/GenBank/DDBJ whole genome shotgun (WGS) entry which is preliminary data.</text>
</comment>